<keyword evidence="3" id="KW-1185">Reference proteome</keyword>
<dbReference type="SUPFAM" id="SSF54427">
    <property type="entry name" value="NTF2-like"/>
    <property type="match status" value="1"/>
</dbReference>
<dbReference type="OrthoDB" id="8754772at2"/>
<dbReference type="RefSeq" id="WP_141641599.1">
    <property type="nucleotide sequence ID" value="NZ_VIFM01000018.1"/>
</dbReference>
<dbReference type="EMBL" id="VIFM01000018">
    <property type="protein sequence ID" value="TQF16731.1"/>
    <property type="molecule type" value="Genomic_DNA"/>
</dbReference>
<dbReference type="Gene3D" id="3.10.450.50">
    <property type="match status" value="1"/>
</dbReference>
<gene>
    <name evidence="2" type="ORF">FJV41_06840</name>
</gene>
<protein>
    <recommendedName>
        <fullName evidence="4">DUF4440 domain-containing protein</fullName>
    </recommendedName>
</protein>
<evidence type="ECO:0000313" key="3">
    <source>
        <dbReference type="Proteomes" id="UP000315369"/>
    </source>
</evidence>
<reference evidence="2 3" key="1">
    <citation type="submission" date="2019-06" db="EMBL/GenBank/DDBJ databases">
        <authorList>
            <person name="Livingstone P."/>
            <person name="Whitworth D."/>
        </authorList>
    </citation>
    <scope>NUCLEOTIDE SEQUENCE [LARGE SCALE GENOMIC DNA]</scope>
    <source>
        <strain evidence="2 3">AM401</strain>
    </source>
</reference>
<keyword evidence="1" id="KW-0732">Signal</keyword>
<organism evidence="2 3">
    <name type="scientific">Myxococcus llanfairpwllgwyngyllgogerychwyrndrobwllllantysiliogogogochensis</name>
    <dbReference type="NCBI Taxonomy" id="2590453"/>
    <lineage>
        <taxon>Bacteria</taxon>
        <taxon>Pseudomonadati</taxon>
        <taxon>Myxococcota</taxon>
        <taxon>Myxococcia</taxon>
        <taxon>Myxococcales</taxon>
        <taxon>Cystobacterineae</taxon>
        <taxon>Myxococcaceae</taxon>
        <taxon>Myxococcus</taxon>
    </lineage>
</organism>
<feature type="chain" id="PRO_5022201960" description="DUF4440 domain-containing protein" evidence="1">
    <location>
        <begin position="19"/>
        <end position="173"/>
    </location>
</feature>
<dbReference type="InterPro" id="IPR032710">
    <property type="entry name" value="NTF2-like_dom_sf"/>
</dbReference>
<comment type="caution">
    <text evidence="2">The sequence shown here is derived from an EMBL/GenBank/DDBJ whole genome shotgun (WGS) entry which is preliminary data.</text>
</comment>
<feature type="signal peptide" evidence="1">
    <location>
        <begin position="1"/>
        <end position="18"/>
    </location>
</feature>
<evidence type="ECO:0008006" key="4">
    <source>
        <dbReference type="Google" id="ProtNLM"/>
    </source>
</evidence>
<dbReference type="AlphaFoldDB" id="A0A540X638"/>
<proteinExistence type="predicted"/>
<evidence type="ECO:0000256" key="1">
    <source>
        <dbReference type="SAM" id="SignalP"/>
    </source>
</evidence>
<dbReference type="PROSITE" id="PS51257">
    <property type="entry name" value="PROKAR_LIPOPROTEIN"/>
    <property type="match status" value="1"/>
</dbReference>
<sequence>MRTTLLSLLLALTACAHAPPSVPVETIPARPEDVASIDGVMKAFYEVVNLAPDAPRQWARDRTLYSPWIHFVSIGQKVSIWDHQGFVEATEPLVRAGFREWEINRVTRRYGNIAHVASTYETRTGPGEGSLSRGVNYLQLYFDGARWWVTSVVWQSEDAAHPIPPELLPASSP</sequence>
<dbReference type="Proteomes" id="UP000315369">
    <property type="component" value="Unassembled WGS sequence"/>
</dbReference>
<accession>A0A540X638</accession>
<evidence type="ECO:0000313" key="2">
    <source>
        <dbReference type="EMBL" id="TQF16731.1"/>
    </source>
</evidence>
<name>A0A540X638_9BACT</name>